<dbReference type="PROSITE" id="PS50111">
    <property type="entry name" value="CHEMOTAXIS_TRANSDUC_2"/>
    <property type="match status" value="1"/>
</dbReference>
<dbReference type="SMART" id="SM00283">
    <property type="entry name" value="MA"/>
    <property type="match status" value="1"/>
</dbReference>
<sequence>MFTFFEKTRQPAAFVPTDDADTLKQQLTQLQQENQTLQQKIEAHEQTAHYQQQVIAQLLQFDQSMKHQGQSLCHLSEQLEQQSQDSLMAQRVTEQCSQASMESYQAVKAIFQQVESIASSLQQLNNKTAEISQMVCLIQEIAAQTNLLSLNAAIEAARAGEQGRGFAVVADEVRKLATKSATAATDISSRIAEIRDDVAHNSQTLQTTATATTDVSNSLHQANHMLDNITQMSTEGGQVMTQLALLSSLELANLEELSLKFAIYKEVLGLSQHTNIPSTSECRLGQWQQSASKVLSAHFEKAHEQVHSSAQNALRCHRSQDYEQAINMIKQMEQSNLTVMELLTAEGISFAGNLL</sequence>
<dbReference type="Proteomes" id="UP001201549">
    <property type="component" value="Unassembled WGS sequence"/>
</dbReference>
<protein>
    <submittedName>
        <fullName evidence="6">Methyl-accepting chemotaxis protein</fullName>
    </submittedName>
</protein>
<keyword evidence="7" id="KW-1185">Reference proteome</keyword>
<keyword evidence="2 3" id="KW-0807">Transducer</keyword>
<dbReference type="Pfam" id="PF00015">
    <property type="entry name" value="MCPsignal"/>
    <property type="match status" value="1"/>
</dbReference>
<evidence type="ECO:0000256" key="1">
    <source>
        <dbReference type="ARBA" id="ARBA00004370"/>
    </source>
</evidence>
<keyword evidence="4" id="KW-0175">Coiled coil</keyword>
<feature type="domain" description="Methyl-accepting transducer" evidence="5">
    <location>
        <begin position="43"/>
        <end position="265"/>
    </location>
</feature>
<feature type="coiled-coil region" evidence="4">
    <location>
        <begin position="20"/>
        <end position="47"/>
    </location>
</feature>
<dbReference type="Gene3D" id="1.10.287.950">
    <property type="entry name" value="Methyl-accepting chemotaxis protein"/>
    <property type="match status" value="1"/>
</dbReference>
<comment type="caution">
    <text evidence="6">The sequence shown here is derived from an EMBL/GenBank/DDBJ whole genome shotgun (WGS) entry which is preliminary data.</text>
</comment>
<dbReference type="RefSeq" id="WP_238895483.1">
    <property type="nucleotide sequence ID" value="NZ_JAKOGG010000003.1"/>
</dbReference>
<dbReference type="PANTHER" id="PTHR32089">
    <property type="entry name" value="METHYL-ACCEPTING CHEMOTAXIS PROTEIN MCPB"/>
    <property type="match status" value="1"/>
</dbReference>
<accession>A0ABT2FK85</accession>
<gene>
    <name evidence="6" type="ORF">L9G74_06485</name>
</gene>
<dbReference type="InterPro" id="IPR004089">
    <property type="entry name" value="MCPsignal_dom"/>
</dbReference>
<name>A0ABT2FK85_9GAMM</name>
<dbReference type="EMBL" id="JAKOGG010000003">
    <property type="protein sequence ID" value="MCS4556080.1"/>
    <property type="molecule type" value="Genomic_DNA"/>
</dbReference>
<organism evidence="6 7">
    <name type="scientific">Shewanella electrica</name>
    <dbReference type="NCBI Taxonomy" id="515560"/>
    <lineage>
        <taxon>Bacteria</taxon>
        <taxon>Pseudomonadati</taxon>
        <taxon>Pseudomonadota</taxon>
        <taxon>Gammaproteobacteria</taxon>
        <taxon>Alteromonadales</taxon>
        <taxon>Shewanellaceae</taxon>
        <taxon>Shewanella</taxon>
    </lineage>
</organism>
<proteinExistence type="predicted"/>
<evidence type="ECO:0000313" key="6">
    <source>
        <dbReference type="EMBL" id="MCS4556080.1"/>
    </source>
</evidence>
<dbReference type="PANTHER" id="PTHR32089:SF112">
    <property type="entry name" value="LYSOZYME-LIKE PROTEIN-RELATED"/>
    <property type="match status" value="1"/>
</dbReference>
<dbReference type="SUPFAM" id="SSF58104">
    <property type="entry name" value="Methyl-accepting chemotaxis protein (MCP) signaling domain"/>
    <property type="match status" value="1"/>
</dbReference>
<evidence type="ECO:0000256" key="4">
    <source>
        <dbReference type="SAM" id="Coils"/>
    </source>
</evidence>
<evidence type="ECO:0000256" key="3">
    <source>
        <dbReference type="PROSITE-ProRule" id="PRU00284"/>
    </source>
</evidence>
<comment type="subcellular location">
    <subcellularLocation>
        <location evidence="1">Membrane</location>
    </subcellularLocation>
</comment>
<reference evidence="7" key="1">
    <citation type="submission" date="2023-07" db="EMBL/GenBank/DDBJ databases">
        <title>Shewanella mangrovi sp. nov., an acetaldehyde- degrading bacterium isolated from mangrove sediment.</title>
        <authorList>
            <person name="Liu Y."/>
        </authorList>
    </citation>
    <scope>NUCLEOTIDE SEQUENCE [LARGE SCALE GENOMIC DNA]</scope>
    <source>
        <strain evidence="7">C32</strain>
    </source>
</reference>
<evidence type="ECO:0000313" key="7">
    <source>
        <dbReference type="Proteomes" id="UP001201549"/>
    </source>
</evidence>
<evidence type="ECO:0000256" key="2">
    <source>
        <dbReference type="ARBA" id="ARBA00023224"/>
    </source>
</evidence>
<evidence type="ECO:0000259" key="5">
    <source>
        <dbReference type="PROSITE" id="PS50111"/>
    </source>
</evidence>